<comment type="pathway">
    <text evidence="2 8">Cofactor biosynthesis; ubiquinone biosynthesis.</text>
</comment>
<evidence type="ECO:0000256" key="6">
    <source>
        <dbReference type="ARBA" id="ARBA00023121"/>
    </source>
</evidence>
<dbReference type="Pfam" id="PF08511">
    <property type="entry name" value="COQ9"/>
    <property type="match status" value="1"/>
</dbReference>
<evidence type="ECO:0000259" key="10">
    <source>
        <dbReference type="Pfam" id="PF08511"/>
    </source>
</evidence>
<protein>
    <recommendedName>
        <fullName evidence="8">Ubiquinone biosynthesis protein</fullName>
    </recommendedName>
</protein>
<dbReference type="AlphaFoldDB" id="A0A4P7NF91"/>
<reference evidence="11 12" key="1">
    <citation type="journal article" date="2019" name="Mol. Biol. Evol.">
        <title>Blast fungal genomes show frequent chromosomal changes, gene gains and losses, and effector gene turnover.</title>
        <authorList>
            <person name="Gomez Luciano L.B."/>
            <person name="Jason Tsai I."/>
            <person name="Chuma I."/>
            <person name="Tosa Y."/>
            <person name="Chen Y.H."/>
            <person name="Li J.Y."/>
            <person name="Li M.Y."/>
            <person name="Jade Lu M.Y."/>
            <person name="Nakayashiki H."/>
            <person name="Li W.H."/>
        </authorList>
    </citation>
    <scope>NUCLEOTIDE SEQUENCE [LARGE SCALE GENOMIC DNA]</scope>
    <source>
        <strain evidence="11">MZ5-1-6</strain>
    </source>
</reference>
<evidence type="ECO:0000256" key="2">
    <source>
        <dbReference type="ARBA" id="ARBA00004749"/>
    </source>
</evidence>
<evidence type="ECO:0000256" key="5">
    <source>
        <dbReference type="ARBA" id="ARBA00022946"/>
    </source>
</evidence>
<dbReference type="GO" id="GO:0006744">
    <property type="term" value="P:ubiquinone biosynthetic process"/>
    <property type="evidence" value="ECO:0007669"/>
    <property type="project" value="UniProtKB-UniRule"/>
</dbReference>
<keyword evidence="4 8" id="KW-0831">Ubiquinone biosynthesis</keyword>
<gene>
    <name evidence="11" type="ORF">PoMZ_07492</name>
</gene>
<dbReference type="UniPathway" id="UPA00232"/>
<dbReference type="PANTHER" id="PTHR21427">
    <property type="entry name" value="UBIQUINONE BIOSYNTHESIS PROTEIN COQ9, MITOCHONDRIAL"/>
    <property type="match status" value="1"/>
</dbReference>
<evidence type="ECO:0000256" key="4">
    <source>
        <dbReference type="ARBA" id="ARBA00022688"/>
    </source>
</evidence>
<feature type="region of interest" description="Disordered" evidence="9">
    <location>
        <begin position="99"/>
        <end position="165"/>
    </location>
</feature>
<comment type="subcellular location">
    <subcellularLocation>
        <location evidence="1 8">Mitochondrion</location>
    </subcellularLocation>
</comment>
<comment type="similarity">
    <text evidence="3 8">Belongs to the COQ9 family.</text>
</comment>
<dbReference type="GO" id="GO:0008289">
    <property type="term" value="F:lipid binding"/>
    <property type="evidence" value="ECO:0007669"/>
    <property type="project" value="UniProtKB-UniRule"/>
</dbReference>
<keyword evidence="6 8" id="KW-0446">Lipid-binding</keyword>
<sequence length="385" mass="41688">MPMLCYACMAAPRHRLTVGPWIPSGDLELPVLVNRNIEAIYWTATCKFDCFILHCTKTGFNCALLARQMSAPRSLGAIGSAALRPRPQPQLRCLRSAAPAAITTGPTSSPVRRAFTTPTSSKNQPPQTQFQARRPRAAPATTPSPSSQSRRSYHSADHPSEDALPFGKTETAILTAAYAHVPEHGFTDRALALGARDAGLPDISTTILPGGAFALVRWHLVTRRRELEARAREFFPAAATNASKPLTQAQVNARAEQLTWARLHANRAVIGRWQEALAIMAQPSCAPEALKELAQLADDIWFLAGDAAVDPSWYTKRAALSATYAATELFMTNDRSPDFGETREFLARRFADAAEVSGAIGSVGQWIGFTASAGVNVLRSKGVRI</sequence>
<evidence type="ECO:0000256" key="8">
    <source>
        <dbReference type="RuleBase" id="RU366063"/>
    </source>
</evidence>
<dbReference type="PANTHER" id="PTHR21427:SF19">
    <property type="entry name" value="UBIQUINONE BIOSYNTHESIS PROTEIN COQ9, MITOCHONDRIAL"/>
    <property type="match status" value="1"/>
</dbReference>
<evidence type="ECO:0000256" key="3">
    <source>
        <dbReference type="ARBA" id="ARBA00010766"/>
    </source>
</evidence>
<proteinExistence type="inferred from homology"/>
<dbReference type="InterPro" id="IPR012762">
    <property type="entry name" value="Ubiq_biosynth_COQ9"/>
</dbReference>
<keyword evidence="7 8" id="KW-0496">Mitochondrion</keyword>
<evidence type="ECO:0000256" key="1">
    <source>
        <dbReference type="ARBA" id="ARBA00004173"/>
    </source>
</evidence>
<keyword evidence="5" id="KW-0809">Transit peptide</keyword>
<evidence type="ECO:0000256" key="9">
    <source>
        <dbReference type="SAM" id="MobiDB-lite"/>
    </source>
</evidence>
<organism evidence="11 12">
    <name type="scientific">Pyricularia oryzae</name>
    <name type="common">Rice blast fungus</name>
    <name type="synonym">Magnaporthe oryzae</name>
    <dbReference type="NCBI Taxonomy" id="318829"/>
    <lineage>
        <taxon>Eukaryota</taxon>
        <taxon>Fungi</taxon>
        <taxon>Dikarya</taxon>
        <taxon>Ascomycota</taxon>
        <taxon>Pezizomycotina</taxon>
        <taxon>Sordariomycetes</taxon>
        <taxon>Sordariomycetidae</taxon>
        <taxon>Magnaporthales</taxon>
        <taxon>Pyriculariaceae</taxon>
        <taxon>Pyricularia</taxon>
    </lineage>
</organism>
<dbReference type="EMBL" id="CP034207">
    <property type="protein sequence ID" value="QBZ60550.1"/>
    <property type="molecule type" value="Genomic_DNA"/>
</dbReference>
<dbReference type="Gene3D" id="1.10.357.10">
    <property type="entry name" value="Tetracycline Repressor, domain 2"/>
    <property type="match status" value="1"/>
</dbReference>
<evidence type="ECO:0000256" key="7">
    <source>
        <dbReference type="ARBA" id="ARBA00023128"/>
    </source>
</evidence>
<feature type="compositionally biased region" description="Low complexity" evidence="9">
    <location>
        <begin position="124"/>
        <end position="150"/>
    </location>
</feature>
<accession>A0A4P7NF91</accession>
<dbReference type="FunFam" id="1.10.357.10:FF:000004">
    <property type="entry name" value="Ubiquinone biosynthesis protein COQ9, mitochondrial"/>
    <property type="match status" value="1"/>
</dbReference>
<dbReference type="Proteomes" id="UP000294847">
    <property type="component" value="Chromosome 4"/>
</dbReference>
<feature type="compositionally biased region" description="Polar residues" evidence="9">
    <location>
        <begin position="104"/>
        <end position="123"/>
    </location>
</feature>
<name>A0A4P7NF91_PYROR</name>
<dbReference type="NCBIfam" id="TIGR02396">
    <property type="entry name" value="diverge_rpsU"/>
    <property type="match status" value="1"/>
</dbReference>
<dbReference type="InterPro" id="IPR013718">
    <property type="entry name" value="COQ9_C"/>
</dbReference>
<dbReference type="GO" id="GO:0005743">
    <property type="term" value="C:mitochondrial inner membrane"/>
    <property type="evidence" value="ECO:0007669"/>
    <property type="project" value="TreeGrafter"/>
</dbReference>
<evidence type="ECO:0000313" key="12">
    <source>
        <dbReference type="Proteomes" id="UP000294847"/>
    </source>
</evidence>
<feature type="domain" description="COQ9 C-terminal" evidence="10">
    <location>
        <begin position="286"/>
        <end position="356"/>
    </location>
</feature>
<comment type="function">
    <text evidence="8">Membrane-associated protein that warps the membrane surface to access and bind aromatic isoprenes with high specificity, including ubiquinone (CoQ) isoprene intermediates and presents them directly to Coq7, therefore facilitating the Coq7-mediated hydroxylase step. Participates in the biosynthesis of coenzyme Q, also named ubiquinone, an essential lipid-soluble electron transporter for aerobic cellular respiration.</text>
</comment>
<evidence type="ECO:0000313" key="11">
    <source>
        <dbReference type="EMBL" id="QBZ60550.1"/>
    </source>
</evidence>